<feature type="compositionally biased region" description="Polar residues" evidence="11">
    <location>
        <begin position="511"/>
        <end position="523"/>
    </location>
</feature>
<dbReference type="RefSeq" id="XP_030641684.1">
    <property type="nucleotide sequence ID" value="XM_030785824.1"/>
</dbReference>
<keyword evidence="8" id="KW-0965">Cell junction</keyword>
<feature type="compositionally biased region" description="Polar residues" evidence="11">
    <location>
        <begin position="1197"/>
        <end position="1206"/>
    </location>
</feature>
<evidence type="ECO:0000259" key="14">
    <source>
        <dbReference type="PROSITE" id="PS51181"/>
    </source>
</evidence>
<dbReference type="Gene3D" id="2.60.40.1110">
    <property type="match status" value="1"/>
</dbReference>
<dbReference type="SUPFAM" id="SSF52799">
    <property type="entry name" value="(Phosphotyrosine protein) phosphatases II"/>
    <property type="match status" value="1"/>
</dbReference>
<feature type="domain" description="C2 tensin-type" evidence="15">
    <location>
        <begin position="286"/>
        <end position="412"/>
    </location>
</feature>
<feature type="compositionally biased region" description="Polar residues" evidence="11">
    <location>
        <begin position="787"/>
        <end position="815"/>
    </location>
</feature>
<feature type="compositionally biased region" description="Low complexity" evidence="11">
    <location>
        <begin position="1213"/>
        <end position="1242"/>
    </location>
</feature>
<proteinExistence type="inferred from homology"/>
<dbReference type="InterPro" id="IPR006020">
    <property type="entry name" value="PTB/PI_dom"/>
</dbReference>
<evidence type="ECO:0000256" key="2">
    <source>
        <dbReference type="ARBA" id="ARBA00007881"/>
    </source>
</evidence>
<keyword evidence="16" id="KW-1185">Reference proteome</keyword>
<dbReference type="Pfam" id="PF10409">
    <property type="entry name" value="PTEN_C2"/>
    <property type="match status" value="1"/>
</dbReference>
<feature type="compositionally biased region" description="Gly residues" evidence="11">
    <location>
        <begin position="572"/>
        <end position="581"/>
    </location>
</feature>
<dbReference type="SMART" id="SM00404">
    <property type="entry name" value="PTPc_motif"/>
    <property type="match status" value="1"/>
</dbReference>
<dbReference type="InParanoid" id="A0A6J2WBB4"/>
<dbReference type="InterPro" id="IPR029023">
    <property type="entry name" value="Tensin_phosphatase"/>
</dbReference>
<protein>
    <submittedName>
        <fullName evidence="17">Tensin</fullName>
    </submittedName>
</protein>
<dbReference type="InterPro" id="IPR011993">
    <property type="entry name" value="PH-like_dom_sf"/>
</dbReference>
<feature type="compositionally biased region" description="Polar residues" evidence="11">
    <location>
        <begin position="1300"/>
        <end position="1316"/>
    </location>
</feature>
<feature type="region of interest" description="Disordered" evidence="11">
    <location>
        <begin position="1062"/>
        <end position="1100"/>
    </location>
</feature>
<keyword evidence="9 10" id="KW-0727">SH2 domain</keyword>
<dbReference type="PROSITE" id="PS50081">
    <property type="entry name" value="ZF_DAG_PE_2"/>
    <property type="match status" value="1"/>
</dbReference>
<keyword evidence="5" id="KW-0378">Hydrolase</keyword>
<dbReference type="CDD" id="cd09927">
    <property type="entry name" value="SH2_Tensin_like"/>
    <property type="match status" value="1"/>
</dbReference>
<feature type="compositionally biased region" description="Basic and acidic residues" evidence="11">
    <location>
        <begin position="1007"/>
        <end position="1017"/>
    </location>
</feature>
<feature type="region of interest" description="Disordered" evidence="11">
    <location>
        <begin position="787"/>
        <end position="816"/>
    </location>
</feature>
<feature type="region of interest" description="Disordered" evidence="11">
    <location>
        <begin position="655"/>
        <end position="724"/>
    </location>
</feature>
<evidence type="ECO:0000256" key="7">
    <source>
        <dbReference type="ARBA" id="ARBA00022912"/>
    </source>
</evidence>
<evidence type="ECO:0000256" key="4">
    <source>
        <dbReference type="ARBA" id="ARBA00022723"/>
    </source>
</evidence>
<dbReference type="SUPFAM" id="SSF57889">
    <property type="entry name" value="Cysteine-rich domain"/>
    <property type="match status" value="1"/>
</dbReference>
<evidence type="ECO:0000313" key="16">
    <source>
        <dbReference type="Proteomes" id="UP000504632"/>
    </source>
</evidence>
<dbReference type="Gene3D" id="3.30.505.10">
    <property type="entry name" value="SH2 domain"/>
    <property type="match status" value="1"/>
</dbReference>
<dbReference type="OrthoDB" id="6273691at2759"/>
<evidence type="ECO:0000256" key="1">
    <source>
        <dbReference type="ARBA" id="ARBA00004246"/>
    </source>
</evidence>
<comment type="subcellular location">
    <subcellularLocation>
        <location evidence="1">Cell junction</location>
        <location evidence="1">Focal adhesion</location>
    </subcellularLocation>
</comment>
<dbReference type="FunFam" id="3.90.190.10:FF:000010">
    <property type="entry name" value="tensin-1 isoform X2"/>
    <property type="match status" value="1"/>
</dbReference>
<dbReference type="InterPro" id="IPR014020">
    <property type="entry name" value="Tensin_C2-dom"/>
</dbReference>
<evidence type="ECO:0000313" key="17">
    <source>
        <dbReference type="RefSeq" id="XP_030641684.1"/>
    </source>
</evidence>
<dbReference type="FunFam" id="3.30.505.10:FF:000002">
    <property type="entry name" value="Tensin 1"/>
    <property type="match status" value="1"/>
</dbReference>
<dbReference type="InterPro" id="IPR035892">
    <property type="entry name" value="C2_domain_sf"/>
</dbReference>
<dbReference type="SMART" id="SM00109">
    <property type="entry name" value="C1"/>
    <property type="match status" value="1"/>
</dbReference>
<dbReference type="InterPro" id="IPR033929">
    <property type="entry name" value="Tensin_PTB"/>
</dbReference>
<name>A0A6J2WBB4_CHACN</name>
<feature type="compositionally biased region" description="Polar residues" evidence="11">
    <location>
        <begin position="1385"/>
        <end position="1394"/>
    </location>
</feature>
<evidence type="ECO:0000256" key="8">
    <source>
        <dbReference type="ARBA" id="ARBA00022949"/>
    </source>
</evidence>
<dbReference type="InterPro" id="IPR002219">
    <property type="entry name" value="PKC_DAG/PE"/>
</dbReference>
<feature type="domain" description="Phorbol-ester/DAG-type" evidence="13">
    <location>
        <begin position="18"/>
        <end position="65"/>
    </location>
</feature>
<dbReference type="FunFam" id="2.60.40.1110:FF:000002">
    <property type="entry name" value="tensin-1 isoform X2"/>
    <property type="match status" value="1"/>
</dbReference>
<dbReference type="GO" id="GO:0046872">
    <property type="term" value="F:metal ion binding"/>
    <property type="evidence" value="ECO:0007669"/>
    <property type="project" value="UniProtKB-KW"/>
</dbReference>
<dbReference type="SMART" id="SM00462">
    <property type="entry name" value="PTB"/>
    <property type="match status" value="1"/>
</dbReference>
<dbReference type="Gene3D" id="3.30.60.20">
    <property type="match status" value="1"/>
</dbReference>
<feature type="compositionally biased region" description="Polar residues" evidence="11">
    <location>
        <begin position="682"/>
        <end position="708"/>
    </location>
</feature>
<dbReference type="PROSITE" id="PS51181">
    <property type="entry name" value="PPASE_TENSIN"/>
    <property type="match status" value="1"/>
</dbReference>
<dbReference type="InterPro" id="IPR051484">
    <property type="entry name" value="Tensin_PTEN_phosphatase"/>
</dbReference>
<dbReference type="InterPro" id="IPR000980">
    <property type="entry name" value="SH2"/>
</dbReference>
<evidence type="ECO:0000256" key="10">
    <source>
        <dbReference type="PROSITE-ProRule" id="PRU00191"/>
    </source>
</evidence>
<feature type="region of interest" description="Disordered" evidence="11">
    <location>
        <begin position="1300"/>
        <end position="1488"/>
    </location>
</feature>
<dbReference type="Pfam" id="PF00130">
    <property type="entry name" value="C1_1"/>
    <property type="match status" value="1"/>
</dbReference>
<feature type="region of interest" description="Disordered" evidence="11">
    <location>
        <begin position="82"/>
        <end position="105"/>
    </location>
</feature>
<keyword evidence="7" id="KW-0904">Protein phosphatase</keyword>
<evidence type="ECO:0000256" key="11">
    <source>
        <dbReference type="SAM" id="MobiDB-lite"/>
    </source>
</evidence>
<dbReference type="GeneID" id="115822139"/>
<evidence type="ECO:0000256" key="5">
    <source>
        <dbReference type="ARBA" id="ARBA00022801"/>
    </source>
</evidence>
<dbReference type="Proteomes" id="UP000504632">
    <property type="component" value="Chromosome 10"/>
</dbReference>
<evidence type="ECO:0000256" key="6">
    <source>
        <dbReference type="ARBA" id="ARBA00022833"/>
    </source>
</evidence>
<organism evidence="16 17">
    <name type="scientific">Chanos chanos</name>
    <name type="common">Milkfish</name>
    <name type="synonym">Mugil chanos</name>
    <dbReference type="NCBI Taxonomy" id="29144"/>
    <lineage>
        <taxon>Eukaryota</taxon>
        <taxon>Metazoa</taxon>
        <taxon>Chordata</taxon>
        <taxon>Craniata</taxon>
        <taxon>Vertebrata</taxon>
        <taxon>Euteleostomi</taxon>
        <taxon>Actinopterygii</taxon>
        <taxon>Neopterygii</taxon>
        <taxon>Teleostei</taxon>
        <taxon>Ostariophysi</taxon>
        <taxon>Gonorynchiformes</taxon>
        <taxon>Chanidae</taxon>
        <taxon>Chanos</taxon>
    </lineage>
</organism>
<dbReference type="PANTHER" id="PTHR45734">
    <property type="entry name" value="TENSIN"/>
    <property type="match status" value="1"/>
</dbReference>
<dbReference type="GO" id="GO:0005925">
    <property type="term" value="C:focal adhesion"/>
    <property type="evidence" value="ECO:0007669"/>
    <property type="project" value="UniProtKB-SubCell"/>
</dbReference>
<dbReference type="Gene3D" id="2.30.29.30">
    <property type="entry name" value="Pleckstrin-homology domain (PH domain)/Phosphotyrosine-binding domain (PTB)"/>
    <property type="match status" value="1"/>
</dbReference>
<dbReference type="Gene3D" id="3.90.190.10">
    <property type="entry name" value="Protein tyrosine phosphatase superfamily"/>
    <property type="match status" value="1"/>
</dbReference>
<keyword evidence="4" id="KW-0479">Metal-binding</keyword>
<dbReference type="GO" id="GO:0004721">
    <property type="term" value="F:phosphoprotein phosphatase activity"/>
    <property type="evidence" value="ECO:0007669"/>
    <property type="project" value="UniProtKB-KW"/>
</dbReference>
<feature type="compositionally biased region" description="Low complexity" evidence="11">
    <location>
        <begin position="1173"/>
        <end position="1183"/>
    </location>
</feature>
<feature type="region of interest" description="Disordered" evidence="11">
    <location>
        <begin position="1267"/>
        <end position="1288"/>
    </location>
</feature>
<dbReference type="InterPro" id="IPR036860">
    <property type="entry name" value="SH2_dom_sf"/>
</dbReference>
<feature type="compositionally biased region" description="Polar residues" evidence="11">
    <location>
        <begin position="1087"/>
        <end position="1097"/>
    </location>
</feature>
<dbReference type="SUPFAM" id="SSF55550">
    <property type="entry name" value="SH2 domain"/>
    <property type="match status" value="1"/>
</dbReference>
<feature type="region of interest" description="Disordered" evidence="11">
    <location>
        <begin position="976"/>
        <end position="1028"/>
    </location>
</feature>
<dbReference type="Pfam" id="PF08416">
    <property type="entry name" value="PTB"/>
    <property type="match status" value="1"/>
</dbReference>
<gene>
    <name evidence="17" type="primary">tns1b</name>
</gene>
<feature type="compositionally biased region" description="Polar residues" evidence="11">
    <location>
        <begin position="610"/>
        <end position="626"/>
    </location>
</feature>
<feature type="compositionally biased region" description="Polar residues" evidence="11">
    <location>
        <begin position="1332"/>
        <end position="1362"/>
    </location>
</feature>
<feature type="region of interest" description="Disordered" evidence="11">
    <location>
        <begin position="511"/>
        <end position="583"/>
    </location>
</feature>
<dbReference type="SMART" id="SM00252">
    <property type="entry name" value="SH2"/>
    <property type="match status" value="1"/>
</dbReference>
<dbReference type="PANTHER" id="PTHR45734:SF3">
    <property type="entry name" value="TENSIN-1"/>
    <property type="match status" value="1"/>
</dbReference>
<dbReference type="InterPro" id="IPR003595">
    <property type="entry name" value="Tyr_Pase_cat"/>
</dbReference>
<dbReference type="InterPro" id="IPR035012">
    <property type="entry name" value="Tensin-like_SH2"/>
</dbReference>
<feature type="domain" description="Phosphatase tensin-type" evidence="14">
    <location>
        <begin position="109"/>
        <end position="281"/>
    </location>
</feature>
<evidence type="ECO:0000256" key="3">
    <source>
        <dbReference type="ARBA" id="ARBA00022553"/>
    </source>
</evidence>
<feature type="region of interest" description="Disordered" evidence="11">
    <location>
        <begin position="600"/>
        <end position="626"/>
    </location>
</feature>
<dbReference type="InterPro" id="IPR013625">
    <property type="entry name" value="PTB"/>
</dbReference>
<dbReference type="CDD" id="cd01213">
    <property type="entry name" value="PTB_tensin"/>
    <property type="match status" value="1"/>
</dbReference>
<comment type="similarity">
    <text evidence="2">Belongs to the PTEN phosphatase protein family.</text>
</comment>
<dbReference type="SUPFAM" id="SSF50729">
    <property type="entry name" value="PH domain-like"/>
    <property type="match status" value="1"/>
</dbReference>
<sequence>MSLWLLGPQPEEFEAVHSHTFRLKTFKKGKHCGVCKQAVNKEGLICRVCRLTCHKKCEVKVSTSCVPAANYELAPSSDIPLRHVETTGSTKSSKSMESRRRPSRSVSLIQAMEENYEVDLVYITERIISVSFPSSVEEQSYSANLKEVASMLRSKHGDNYLLFNLSDKRYDISKLNPKVLDFGWPDHHAPALDKICSICKAMDTWLNADSHNVVVLHNKGNRGRTGVVVAAYMHYSNISASADQALDRFAMKRFYEDKVLPVGQPSQRRYVQYFSGLLSGHIKINNKPLFLHHVIMHGIPSFETKGGCRPFLKIYQAMQPVYTSGIYNVQGDSQTSICITIEPGLLLKGDILLKCYHKRFRSPSRDVIFRVQFHTCAVHDLDIVFGKDELDETFKDDRFPEYGKVEFVFSFGPEKIQGMDHLENGPTVSVDYNTQDPLIRWDSYENLNQRCEDSMEDVIHTQGPLDGSLYAKVRKKESLDGTVTANGLPVAVEHTLPAVDHALPAVDHALSVSSDSGNSTASIKTDRTDEASQQVAPVSQLPAQPLSPEEKQELEQLLSGLEAPMNQPGYQSGSGGGGSGGVLHLVPAQVHVNGHSSMDRETDILDDDLPNSQEGNSVDSLGTLSSFEGRATPADLYYQQETIINGQDAPYLEKNAQQKTPEPVPLVRSSSSAQERLGDSVVPSSGYGSQNGSIYRSQSFGATPSTEQMLMPKAPTRTTSSREAVQRGLNLWQQYGVPEVPVTEGVHFSPALQTQSLPEFPHTASQQEIEQSIEALNILMQDLDPSLTQVPKSNSAPSGENSVITSQPSLSQTHARPSYQADVALHAHGGAVPSGSAQRASPVHHSLLPAKSPLPDQPAVYGQQRPAAVPSDAENQGSPRISPVPQALPVGPSPTFGTLHLKPINTYPSSTGSDPSEQQKSPSPKSPPKRSYTASSFPLAKETEPEDANYNLEGLVAQRVAEYTARLYYLSTSMPGSARRRSLSFSGHVQSHDMPGEDASAPGRNRTISEGHARDGSPTHGTSVRSPIRCISPELANTIALNPGGRPKEGPMHSYREAFEEMDGVPASPPPTAGGEVPPKTPAFPISPQTPYSNLSRSPPGLAKTPLSFLGLKPHNPAEILLNQTGSEPRSYVESVARSAAVGGAQPPSPSPSPSYDSSSPVKTEAPTHTINPPLSSSSPVQSPDKEQPASVDRSLGLSTLSQPVTVDSGFRSQPSESSSRTPTPSSYPSSFPSSYPSSYPTSYPTSISMTGSYIIPDLSPVPSDVTQASYLPTHPMPGSPSTLHRTVASSPVIQHRLANQESPVSGRQQSPSNGFQPGAGNSPVLGRHPTVVSQGTQSSPVLSRQPSINQTSVVQATQSSPLMGRQLPLSQPGQGSPVMGRHPSVTQVPQGSPSLDRHPTYSGYTTPDERHGALSRQSSSSGYHPPSTPSFPVSPAGYLDGVGHYRQGSPVSQPQLPEKRRMSSGDRSNGVLSYGTLNGKMSSPMSSGGSTPNVHFFHTLPDFSKLSMCDGSPETRMNVKFVQDTSKFWYKPDISREQAINILKDREPGAFIIRDSHSFRGAYGLAMKVASPPPTAQPNKKAGDITNELVRHFLIETSPKGVKLKGCPNEPYFGCLSALVYQHSITPLALPCKLVIPTRDPHEESPEIATPTNQAADLLKQGAGKKGPTESHACNVLYINSVDMESLTGPQAIAKAITETMATNPPPTATVVHFKVSPQGITLTDNQRKLFFRRHYPINTITFCDVDPQERKWNKPEGGSAKFFGFVARKQGSTTDNASHLFAELDPDQPATAIVSFVSKVMTGTQKR</sequence>
<keyword evidence="6" id="KW-0862">Zinc</keyword>
<evidence type="ECO:0000256" key="9">
    <source>
        <dbReference type="ARBA" id="ARBA00022999"/>
    </source>
</evidence>
<dbReference type="CDD" id="cd20888">
    <property type="entry name" value="C1_TNS1_v"/>
    <property type="match status" value="1"/>
</dbReference>
<accession>A0A6J2WBB4</accession>
<dbReference type="InterPro" id="IPR029021">
    <property type="entry name" value="Prot-tyrosine_phosphatase-like"/>
</dbReference>
<feature type="region of interest" description="Disordered" evidence="11">
    <location>
        <begin position="1131"/>
        <end position="1242"/>
    </location>
</feature>
<dbReference type="GO" id="GO:0010761">
    <property type="term" value="P:fibroblast migration"/>
    <property type="evidence" value="ECO:0007669"/>
    <property type="project" value="TreeGrafter"/>
</dbReference>
<feature type="compositionally biased region" description="Low complexity" evidence="11">
    <location>
        <begin position="913"/>
        <end position="923"/>
    </location>
</feature>
<dbReference type="PROSITE" id="PS51182">
    <property type="entry name" value="C2_TENSIN"/>
    <property type="match status" value="1"/>
</dbReference>
<evidence type="ECO:0000259" key="15">
    <source>
        <dbReference type="PROSITE" id="PS51182"/>
    </source>
</evidence>
<dbReference type="PROSITE" id="PS00479">
    <property type="entry name" value="ZF_DAG_PE_1"/>
    <property type="match status" value="1"/>
</dbReference>
<dbReference type="Pfam" id="PF00017">
    <property type="entry name" value="SH2"/>
    <property type="match status" value="1"/>
</dbReference>
<feature type="compositionally biased region" description="Polar residues" evidence="11">
    <location>
        <begin position="1466"/>
        <end position="1481"/>
    </location>
</feature>
<evidence type="ECO:0000259" key="12">
    <source>
        <dbReference type="PROSITE" id="PS50001"/>
    </source>
</evidence>
<dbReference type="CTD" id="555362"/>
<feature type="region of interest" description="Disordered" evidence="11">
    <location>
        <begin position="829"/>
        <end position="945"/>
    </location>
</feature>
<dbReference type="SUPFAM" id="SSF49562">
    <property type="entry name" value="C2 domain (Calcium/lipid-binding domain, CaLB)"/>
    <property type="match status" value="1"/>
</dbReference>
<dbReference type="PROSITE" id="PS50001">
    <property type="entry name" value="SH2"/>
    <property type="match status" value="1"/>
</dbReference>
<dbReference type="FunFam" id="2.30.29.30:FF:000039">
    <property type="entry name" value="Tensin 1"/>
    <property type="match status" value="1"/>
</dbReference>
<dbReference type="InterPro" id="IPR046349">
    <property type="entry name" value="C1-like_sf"/>
</dbReference>
<keyword evidence="3" id="KW-0597">Phosphoprotein</keyword>
<reference evidence="17" key="1">
    <citation type="submission" date="2025-08" db="UniProtKB">
        <authorList>
            <consortium name="RefSeq"/>
        </authorList>
    </citation>
    <scope>IDENTIFICATION</scope>
</reference>
<feature type="domain" description="SH2" evidence="12">
    <location>
        <begin position="1530"/>
        <end position="1639"/>
    </location>
</feature>
<dbReference type="SMART" id="SM01326">
    <property type="entry name" value="PTEN_C2"/>
    <property type="match status" value="1"/>
</dbReference>
<evidence type="ECO:0000259" key="13">
    <source>
        <dbReference type="PROSITE" id="PS50081"/>
    </source>
</evidence>